<reference evidence="2 3" key="1">
    <citation type="submission" date="2024-06" db="EMBL/GenBank/DDBJ databases">
        <title>Genomic Encyclopedia of Type Strains, Phase IV (KMG-IV): sequencing the most valuable type-strain genomes for metagenomic binning, comparative biology and taxonomic classification.</title>
        <authorList>
            <person name="Goeker M."/>
        </authorList>
    </citation>
    <scope>NUCLEOTIDE SEQUENCE [LARGE SCALE GENOMIC DNA]</scope>
    <source>
        <strain evidence="2 3">DSM 105042</strain>
    </source>
</reference>
<feature type="transmembrane region" description="Helical" evidence="1">
    <location>
        <begin position="142"/>
        <end position="160"/>
    </location>
</feature>
<evidence type="ECO:0000313" key="2">
    <source>
        <dbReference type="EMBL" id="MET3585795.1"/>
    </source>
</evidence>
<evidence type="ECO:0000256" key="1">
    <source>
        <dbReference type="SAM" id="Phobius"/>
    </source>
</evidence>
<keyword evidence="3" id="KW-1185">Reference proteome</keyword>
<keyword evidence="1" id="KW-0812">Transmembrane</keyword>
<dbReference type="RefSeq" id="WP_247243718.1">
    <property type="nucleotide sequence ID" value="NZ_JALJRA010000006.1"/>
</dbReference>
<proteinExistence type="predicted"/>
<keyword evidence="1" id="KW-1133">Transmembrane helix</keyword>
<protein>
    <submittedName>
        <fullName evidence="2">Uncharacterized protein</fullName>
    </submittedName>
</protein>
<accession>A0ABV2H5G7</accession>
<dbReference type="EMBL" id="JBEPLJ010000006">
    <property type="protein sequence ID" value="MET3585795.1"/>
    <property type="molecule type" value="Genomic_DNA"/>
</dbReference>
<comment type="caution">
    <text evidence="2">The sequence shown here is derived from an EMBL/GenBank/DDBJ whole genome shotgun (WGS) entry which is preliminary data.</text>
</comment>
<keyword evidence="1" id="KW-0472">Membrane</keyword>
<evidence type="ECO:0000313" key="3">
    <source>
        <dbReference type="Proteomes" id="UP001549031"/>
    </source>
</evidence>
<organism evidence="2 3">
    <name type="scientific">Pseudorhizobium tarimense</name>
    <dbReference type="NCBI Taxonomy" id="1079109"/>
    <lineage>
        <taxon>Bacteria</taxon>
        <taxon>Pseudomonadati</taxon>
        <taxon>Pseudomonadota</taxon>
        <taxon>Alphaproteobacteria</taxon>
        <taxon>Hyphomicrobiales</taxon>
        <taxon>Rhizobiaceae</taxon>
        <taxon>Rhizobium/Agrobacterium group</taxon>
        <taxon>Pseudorhizobium</taxon>
    </lineage>
</organism>
<feature type="transmembrane region" description="Helical" evidence="1">
    <location>
        <begin position="114"/>
        <end position="136"/>
    </location>
</feature>
<name>A0ABV2H5G7_9HYPH</name>
<sequence length="174" mass="19517">MKANVLHIVAAHFRTLQDDRTGRTSVQDVAVFYVVPAAIATLACYAQIDIGKDVYSLAVSVFAIFAALLLSVQIALFGIFQRGWAPPPDPKLEKRQAEALESRRELLKELNTNISYLTVVCCVFIVLLVLFYVLAFPGLLELGLFCFVFSHFALTLFMVIKRAHALFQREYDVT</sequence>
<dbReference type="Proteomes" id="UP001549031">
    <property type="component" value="Unassembled WGS sequence"/>
</dbReference>
<feature type="transmembrane region" description="Helical" evidence="1">
    <location>
        <begin position="54"/>
        <end position="80"/>
    </location>
</feature>
<feature type="transmembrane region" description="Helical" evidence="1">
    <location>
        <begin position="30"/>
        <end position="48"/>
    </location>
</feature>
<gene>
    <name evidence="2" type="ORF">ABID21_001904</name>
</gene>